<keyword evidence="3" id="KW-1185">Reference proteome</keyword>
<dbReference type="Proteomes" id="UP000823388">
    <property type="component" value="Chromosome 6N"/>
</dbReference>
<accession>A0A8T0QWL0</accession>
<comment type="caution">
    <text evidence="2">The sequence shown here is derived from an EMBL/GenBank/DDBJ whole genome shotgun (WGS) entry which is preliminary data.</text>
</comment>
<name>A0A8T0QWL0_PANVG</name>
<sequence>MAPARHGRLERRARGGTTLRGTAGGSGRLRAARRFRPEQWAREQQRLAVELQGYGRCCWAERAWRAAVLRCGGDDSGRQRAAATRLSASWCGVCDVFCFIEDLVFYSFFKSKEE</sequence>
<gene>
    <name evidence="2" type="ORF">PVAP13_6NG233300</name>
</gene>
<dbReference type="AlphaFoldDB" id="A0A8T0QWL0"/>
<feature type="compositionally biased region" description="Basic residues" evidence="1">
    <location>
        <begin position="1"/>
        <end position="11"/>
    </location>
</feature>
<proteinExistence type="predicted"/>
<reference evidence="2" key="1">
    <citation type="submission" date="2020-05" db="EMBL/GenBank/DDBJ databases">
        <title>WGS assembly of Panicum virgatum.</title>
        <authorList>
            <person name="Lovell J.T."/>
            <person name="Jenkins J."/>
            <person name="Shu S."/>
            <person name="Juenger T.E."/>
            <person name="Schmutz J."/>
        </authorList>
    </citation>
    <scope>NUCLEOTIDE SEQUENCE</scope>
    <source>
        <strain evidence="2">AP13</strain>
    </source>
</reference>
<protein>
    <submittedName>
        <fullName evidence="2">Uncharacterized protein</fullName>
    </submittedName>
</protein>
<organism evidence="2 3">
    <name type="scientific">Panicum virgatum</name>
    <name type="common">Blackwell switchgrass</name>
    <dbReference type="NCBI Taxonomy" id="38727"/>
    <lineage>
        <taxon>Eukaryota</taxon>
        <taxon>Viridiplantae</taxon>
        <taxon>Streptophyta</taxon>
        <taxon>Embryophyta</taxon>
        <taxon>Tracheophyta</taxon>
        <taxon>Spermatophyta</taxon>
        <taxon>Magnoliopsida</taxon>
        <taxon>Liliopsida</taxon>
        <taxon>Poales</taxon>
        <taxon>Poaceae</taxon>
        <taxon>PACMAD clade</taxon>
        <taxon>Panicoideae</taxon>
        <taxon>Panicodae</taxon>
        <taxon>Paniceae</taxon>
        <taxon>Panicinae</taxon>
        <taxon>Panicum</taxon>
        <taxon>Panicum sect. Hiantes</taxon>
    </lineage>
</organism>
<evidence type="ECO:0000256" key="1">
    <source>
        <dbReference type="SAM" id="MobiDB-lite"/>
    </source>
</evidence>
<dbReference type="EMBL" id="CM029048">
    <property type="protein sequence ID" value="KAG2577642.1"/>
    <property type="molecule type" value="Genomic_DNA"/>
</dbReference>
<evidence type="ECO:0000313" key="3">
    <source>
        <dbReference type="Proteomes" id="UP000823388"/>
    </source>
</evidence>
<feature type="region of interest" description="Disordered" evidence="1">
    <location>
        <begin position="1"/>
        <end position="28"/>
    </location>
</feature>
<evidence type="ECO:0000313" key="2">
    <source>
        <dbReference type="EMBL" id="KAG2577642.1"/>
    </source>
</evidence>